<dbReference type="Pfam" id="PF17827">
    <property type="entry name" value="PrmC_N"/>
    <property type="match status" value="1"/>
</dbReference>
<comment type="caution">
    <text evidence="5">Lacks conserved residue(s) required for the propagation of feature annotation.</text>
</comment>
<gene>
    <name evidence="5 8" type="primary">prmC</name>
    <name evidence="8" type="ORF">DXD04_01290</name>
</gene>
<dbReference type="PROSITE" id="PS00092">
    <property type="entry name" value="N6_MTASE"/>
    <property type="match status" value="1"/>
</dbReference>
<dbReference type="PANTHER" id="PTHR18895:SF74">
    <property type="entry name" value="MTRF1L RELEASE FACTOR GLUTAMINE METHYLTRANSFERASE"/>
    <property type="match status" value="1"/>
</dbReference>
<dbReference type="GO" id="GO:0032259">
    <property type="term" value="P:methylation"/>
    <property type="evidence" value="ECO:0007669"/>
    <property type="project" value="UniProtKB-KW"/>
</dbReference>
<evidence type="ECO:0000259" key="6">
    <source>
        <dbReference type="Pfam" id="PF05175"/>
    </source>
</evidence>
<feature type="binding site" evidence="5">
    <location>
        <position position="185"/>
    </location>
    <ligand>
        <name>S-adenosyl-L-methionine</name>
        <dbReference type="ChEBI" id="CHEBI:59789"/>
    </ligand>
</feature>
<comment type="caution">
    <text evidence="8">The sequence shown here is derived from an EMBL/GenBank/DDBJ whole genome shotgun (WGS) entry which is preliminary data.</text>
</comment>
<dbReference type="InterPro" id="IPR019874">
    <property type="entry name" value="RF_methyltr_PrmC"/>
</dbReference>
<dbReference type="Proteomes" id="UP000260862">
    <property type="component" value="Unassembled WGS sequence"/>
</dbReference>
<feature type="binding site" evidence="5">
    <location>
        <position position="142"/>
    </location>
    <ligand>
        <name>S-adenosyl-L-methionine</name>
        <dbReference type="ChEBI" id="CHEBI:59789"/>
    </ligand>
</feature>
<dbReference type="InterPro" id="IPR029063">
    <property type="entry name" value="SAM-dependent_MTases_sf"/>
</dbReference>
<comment type="catalytic activity">
    <reaction evidence="4 5">
        <text>L-glutaminyl-[peptide chain release factor] + S-adenosyl-L-methionine = N(5)-methyl-L-glutaminyl-[peptide chain release factor] + S-adenosyl-L-homocysteine + H(+)</text>
        <dbReference type="Rhea" id="RHEA:42896"/>
        <dbReference type="Rhea" id="RHEA-COMP:10271"/>
        <dbReference type="Rhea" id="RHEA-COMP:10272"/>
        <dbReference type="ChEBI" id="CHEBI:15378"/>
        <dbReference type="ChEBI" id="CHEBI:30011"/>
        <dbReference type="ChEBI" id="CHEBI:57856"/>
        <dbReference type="ChEBI" id="CHEBI:59789"/>
        <dbReference type="ChEBI" id="CHEBI:61891"/>
        <dbReference type="EC" id="2.1.1.297"/>
    </reaction>
</comment>
<dbReference type="AlphaFoldDB" id="A0A3E4N850"/>
<dbReference type="RefSeq" id="WP_117670151.1">
    <property type="nucleotide sequence ID" value="NZ_CABOGR010000001.1"/>
</dbReference>
<keyword evidence="2 5" id="KW-0808">Transferase</keyword>
<accession>A0A3E4N850</accession>
<organism evidence="8 9">
    <name type="scientific">Phocaeicola plebeius</name>
    <dbReference type="NCBI Taxonomy" id="310297"/>
    <lineage>
        <taxon>Bacteria</taxon>
        <taxon>Pseudomonadati</taxon>
        <taxon>Bacteroidota</taxon>
        <taxon>Bacteroidia</taxon>
        <taxon>Bacteroidales</taxon>
        <taxon>Bacteroidaceae</taxon>
        <taxon>Phocaeicola</taxon>
    </lineage>
</organism>
<dbReference type="Gene3D" id="1.10.8.10">
    <property type="entry name" value="DNA helicase RuvA subunit, C-terminal domain"/>
    <property type="match status" value="1"/>
</dbReference>
<dbReference type="InterPro" id="IPR040758">
    <property type="entry name" value="PrmC_N"/>
</dbReference>
<dbReference type="InterPro" id="IPR050320">
    <property type="entry name" value="N5-glutamine_MTase"/>
</dbReference>
<comment type="similarity">
    <text evidence="5">Belongs to the protein N5-glutamine methyltransferase family. PrmC subfamily.</text>
</comment>
<evidence type="ECO:0000313" key="8">
    <source>
        <dbReference type="EMBL" id="RGK58560.1"/>
    </source>
</evidence>
<dbReference type="Pfam" id="PF05175">
    <property type="entry name" value="MTS"/>
    <property type="match status" value="1"/>
</dbReference>
<dbReference type="NCBIfam" id="TIGR03534">
    <property type="entry name" value="RF_mod_PrmC"/>
    <property type="match status" value="1"/>
</dbReference>
<dbReference type="InterPro" id="IPR007848">
    <property type="entry name" value="Small_mtfrase_dom"/>
</dbReference>
<proteinExistence type="inferred from homology"/>
<dbReference type="EMBL" id="QSQT01000001">
    <property type="protein sequence ID" value="RGK58560.1"/>
    <property type="molecule type" value="Genomic_DNA"/>
</dbReference>
<dbReference type="NCBIfam" id="TIGR00536">
    <property type="entry name" value="hemK_fam"/>
    <property type="match status" value="1"/>
</dbReference>
<sequence>MHPVYVHIKKELSPFYAEEEASAMAKWISSDILHLSTLELYTGKDMNFSTKEWEELEDILRRLKQREPLQYILQEASFCGMSFHVEQGVLIPRPETEELVEWIVSDYREAGQVRILDIGTGSGCIPVSLAQLLPEAQVSSCDVSAEALRIAAMNVKRYGDKVTLFCADILKEELPECQVDVLVSNPPYITESERTDMEANVLDWEPELALFVPDSDPLRFYRRIARKGLDWLSEGGALYFEINRAYGAETVRMLEALGYRQIELRKDLSGNDRMIKAIRP</sequence>
<dbReference type="EC" id="2.1.1.297" evidence="5"/>
<name>A0A3E4N850_9BACT</name>
<keyword evidence="9" id="KW-1185">Reference proteome</keyword>
<protein>
    <recommendedName>
        <fullName evidence="5">Release factor glutamine methyltransferase</fullName>
        <shortName evidence="5">RF MTase</shortName>
        <ecNumber evidence="5">2.1.1.297</ecNumber>
    </recommendedName>
    <alternativeName>
        <fullName evidence="5">N5-glutamine methyltransferase PrmC</fullName>
    </alternativeName>
    <alternativeName>
        <fullName evidence="5">Protein-(glutamine-N5) MTase PrmC</fullName>
    </alternativeName>
    <alternativeName>
        <fullName evidence="5">Protein-glutamine N-methyltransferase PrmC</fullName>
    </alternativeName>
</protein>
<comment type="function">
    <text evidence="5">Methylates the class 1 translation termination release factors RF1/PrfA and RF2/PrfB on the glutamine residue of the universally conserved GGQ motif.</text>
</comment>
<dbReference type="HAMAP" id="MF_02126">
    <property type="entry name" value="RF_methyltr_PrmC"/>
    <property type="match status" value="1"/>
</dbReference>
<reference evidence="8 9" key="1">
    <citation type="submission" date="2018-08" db="EMBL/GenBank/DDBJ databases">
        <title>A genome reference for cultivated species of the human gut microbiota.</title>
        <authorList>
            <person name="Zou Y."/>
            <person name="Xue W."/>
            <person name="Luo G."/>
        </authorList>
    </citation>
    <scope>NUCLEOTIDE SEQUENCE [LARGE SCALE GENOMIC DNA]</scope>
    <source>
        <strain evidence="8 9">TF10-3AC</strain>
    </source>
</reference>
<dbReference type="GO" id="GO:0003676">
    <property type="term" value="F:nucleic acid binding"/>
    <property type="evidence" value="ECO:0007669"/>
    <property type="project" value="InterPro"/>
</dbReference>
<dbReference type="PANTHER" id="PTHR18895">
    <property type="entry name" value="HEMK METHYLTRANSFERASE"/>
    <property type="match status" value="1"/>
</dbReference>
<dbReference type="InterPro" id="IPR004556">
    <property type="entry name" value="HemK-like"/>
</dbReference>
<feature type="binding site" evidence="5">
    <location>
        <begin position="119"/>
        <end position="123"/>
    </location>
    <ligand>
        <name>S-adenosyl-L-methionine</name>
        <dbReference type="ChEBI" id="CHEBI:59789"/>
    </ligand>
</feature>
<evidence type="ECO:0000256" key="1">
    <source>
        <dbReference type="ARBA" id="ARBA00022603"/>
    </source>
</evidence>
<evidence type="ECO:0000256" key="5">
    <source>
        <dbReference type="HAMAP-Rule" id="MF_02126"/>
    </source>
</evidence>
<feature type="domain" description="Release factor glutamine methyltransferase N-terminal" evidence="7">
    <location>
        <begin position="18"/>
        <end position="73"/>
    </location>
</feature>
<evidence type="ECO:0000259" key="7">
    <source>
        <dbReference type="Pfam" id="PF17827"/>
    </source>
</evidence>
<evidence type="ECO:0000256" key="2">
    <source>
        <dbReference type="ARBA" id="ARBA00022679"/>
    </source>
</evidence>
<dbReference type="CDD" id="cd02440">
    <property type="entry name" value="AdoMet_MTases"/>
    <property type="match status" value="1"/>
</dbReference>
<feature type="domain" description="Methyltransferase small" evidence="6">
    <location>
        <begin position="111"/>
        <end position="194"/>
    </location>
</feature>
<keyword evidence="3 5" id="KW-0949">S-adenosyl-L-methionine</keyword>
<dbReference type="SUPFAM" id="SSF53335">
    <property type="entry name" value="S-adenosyl-L-methionine-dependent methyltransferases"/>
    <property type="match status" value="1"/>
</dbReference>
<evidence type="ECO:0000256" key="4">
    <source>
        <dbReference type="ARBA" id="ARBA00048391"/>
    </source>
</evidence>
<evidence type="ECO:0000256" key="3">
    <source>
        <dbReference type="ARBA" id="ARBA00022691"/>
    </source>
</evidence>
<dbReference type="Gene3D" id="3.40.50.150">
    <property type="entry name" value="Vaccinia Virus protein VP39"/>
    <property type="match status" value="1"/>
</dbReference>
<keyword evidence="1 5" id="KW-0489">Methyltransferase</keyword>
<dbReference type="InterPro" id="IPR002052">
    <property type="entry name" value="DNA_methylase_N6_adenine_CS"/>
</dbReference>
<feature type="binding site" evidence="5">
    <location>
        <begin position="185"/>
        <end position="188"/>
    </location>
    <ligand>
        <name>substrate</name>
    </ligand>
</feature>
<evidence type="ECO:0000313" key="9">
    <source>
        <dbReference type="Proteomes" id="UP000260862"/>
    </source>
</evidence>
<dbReference type="GO" id="GO:0102559">
    <property type="term" value="F:peptide chain release factor N(5)-glutamine methyltransferase activity"/>
    <property type="evidence" value="ECO:0007669"/>
    <property type="project" value="UniProtKB-EC"/>
</dbReference>